<dbReference type="GO" id="GO:0004190">
    <property type="term" value="F:aspartic-type endopeptidase activity"/>
    <property type="evidence" value="ECO:0007669"/>
    <property type="project" value="UniProtKB-KW"/>
</dbReference>
<evidence type="ECO:0000256" key="4">
    <source>
        <dbReference type="ARBA" id="ARBA00012493"/>
    </source>
</evidence>
<dbReference type="Gene3D" id="2.40.70.10">
    <property type="entry name" value="Acid Proteases"/>
    <property type="match status" value="1"/>
</dbReference>
<dbReference type="Gene3D" id="4.10.60.10">
    <property type="entry name" value="Zinc finger, CCHC-type"/>
    <property type="match status" value="1"/>
</dbReference>
<dbReference type="SMART" id="SM00298">
    <property type="entry name" value="CHROMO"/>
    <property type="match status" value="1"/>
</dbReference>
<dbReference type="CDD" id="cd01647">
    <property type="entry name" value="RT_LTR"/>
    <property type="match status" value="1"/>
</dbReference>
<dbReference type="Proteomes" id="UP000001038">
    <property type="component" value="Chromosome 9"/>
</dbReference>
<keyword evidence="16" id="KW-0239">DNA-directed DNA polymerase</keyword>
<evidence type="ECO:0000256" key="11">
    <source>
        <dbReference type="ARBA" id="ARBA00022759"/>
    </source>
</evidence>
<keyword evidence="13" id="KW-0460">Magnesium</keyword>
<evidence type="ECO:0000256" key="21">
    <source>
        <dbReference type="SAM" id="MobiDB-lite"/>
    </source>
</evidence>
<dbReference type="SUPFAM" id="SSF57756">
    <property type="entry name" value="Retrovirus zinc finger-like domains"/>
    <property type="match status" value="1"/>
</dbReference>
<evidence type="ECO:0000256" key="2">
    <source>
        <dbReference type="ARBA" id="ARBA00010879"/>
    </source>
</evidence>
<evidence type="ECO:0000256" key="8">
    <source>
        <dbReference type="ARBA" id="ARBA00022722"/>
    </source>
</evidence>
<dbReference type="PROSITE" id="PS50878">
    <property type="entry name" value="RT_POL"/>
    <property type="match status" value="1"/>
</dbReference>
<dbReference type="Gene3D" id="1.10.340.70">
    <property type="match status" value="1"/>
</dbReference>
<dbReference type="PROSITE" id="PS50175">
    <property type="entry name" value="ASP_PROT_RETROV"/>
    <property type="match status" value="1"/>
</dbReference>
<evidence type="ECO:0000256" key="1">
    <source>
        <dbReference type="ARBA" id="ARBA00004123"/>
    </source>
</evidence>
<evidence type="ECO:0000259" key="22">
    <source>
        <dbReference type="PROSITE" id="PS50013"/>
    </source>
</evidence>
<evidence type="ECO:0000259" key="24">
    <source>
        <dbReference type="PROSITE" id="PS50175"/>
    </source>
</evidence>
<dbReference type="CDD" id="cd09274">
    <property type="entry name" value="RNase_HI_RT_Ty3"/>
    <property type="match status" value="1"/>
</dbReference>
<dbReference type="FunFam" id="3.30.70.270:FF:000020">
    <property type="entry name" value="Transposon Tf2-6 polyprotein-like Protein"/>
    <property type="match status" value="1"/>
</dbReference>
<evidence type="ECO:0000256" key="12">
    <source>
        <dbReference type="ARBA" id="ARBA00022801"/>
    </source>
</evidence>
<dbReference type="InterPro" id="IPR041588">
    <property type="entry name" value="Integrase_H2C2"/>
</dbReference>
<dbReference type="InterPro" id="IPR056924">
    <property type="entry name" value="SH3_Tf2-1"/>
</dbReference>
<dbReference type="GO" id="GO:0003887">
    <property type="term" value="F:DNA-directed DNA polymerase activity"/>
    <property type="evidence" value="ECO:0007669"/>
    <property type="project" value="UniProtKB-KW"/>
</dbReference>
<comment type="similarity">
    <text evidence="2">Belongs to the beta type-B retroviral polymerase family. HERV class-II K(HML-2) pol subfamily.</text>
</comment>
<comment type="subcellular location">
    <subcellularLocation>
        <location evidence="1">Nucleus</location>
    </subcellularLocation>
</comment>
<dbReference type="CDD" id="cd00303">
    <property type="entry name" value="retropepsin_like"/>
    <property type="match status" value="1"/>
</dbReference>
<dbReference type="InterPro" id="IPR050951">
    <property type="entry name" value="Retrovirus_Pol_polyprotein"/>
</dbReference>
<evidence type="ECO:0000256" key="10">
    <source>
        <dbReference type="ARBA" id="ARBA00022750"/>
    </source>
</evidence>
<dbReference type="InterPro" id="IPR001995">
    <property type="entry name" value="Peptidase_A2_cat"/>
</dbReference>
<evidence type="ECO:0000313" key="27">
    <source>
        <dbReference type="Ensembl" id="ENSORLP00000028193.1"/>
    </source>
</evidence>
<dbReference type="GO" id="GO:0003677">
    <property type="term" value="F:DNA binding"/>
    <property type="evidence" value="ECO:0007669"/>
    <property type="project" value="UniProtKB-KW"/>
</dbReference>
<feature type="domain" description="Chromo" evidence="22">
    <location>
        <begin position="1377"/>
        <end position="1432"/>
    </location>
</feature>
<feature type="domain" description="Peptidase A2" evidence="24">
    <location>
        <begin position="367"/>
        <end position="406"/>
    </location>
</feature>
<dbReference type="Gene3D" id="3.10.20.370">
    <property type="match status" value="1"/>
</dbReference>
<evidence type="ECO:0000256" key="17">
    <source>
        <dbReference type="ARBA" id="ARBA00023125"/>
    </source>
</evidence>
<keyword evidence="11" id="KW-0255">Endonuclease</keyword>
<evidence type="ECO:0000259" key="25">
    <source>
        <dbReference type="PROSITE" id="PS50878"/>
    </source>
</evidence>
<feature type="domain" description="CCHC-type" evidence="23">
    <location>
        <begin position="310"/>
        <end position="323"/>
    </location>
</feature>
<dbReference type="PROSITE" id="PS50994">
    <property type="entry name" value="INTEGRASE"/>
    <property type="match status" value="1"/>
</dbReference>
<dbReference type="FunFam" id="3.10.20.370:FF:000003">
    <property type="entry name" value="Transposon Tf2-6 polyprotein"/>
    <property type="match status" value="1"/>
</dbReference>
<keyword evidence="17" id="KW-0238">DNA-binding</keyword>
<evidence type="ECO:0000256" key="16">
    <source>
        <dbReference type="ARBA" id="ARBA00022932"/>
    </source>
</evidence>
<evidence type="ECO:0000259" key="26">
    <source>
        <dbReference type="PROSITE" id="PS50994"/>
    </source>
</evidence>
<keyword evidence="18" id="KW-0233">DNA recombination</keyword>
<evidence type="ECO:0000256" key="3">
    <source>
        <dbReference type="ARBA" id="ARBA00012180"/>
    </source>
</evidence>
<dbReference type="InterPro" id="IPR036875">
    <property type="entry name" value="Znf_CCHC_sf"/>
</dbReference>
<dbReference type="FunFam" id="3.30.420.10:FF:000032">
    <property type="entry name" value="Retrovirus-related Pol polyprotein from transposon 297-like Protein"/>
    <property type="match status" value="1"/>
</dbReference>
<evidence type="ECO:0000256" key="15">
    <source>
        <dbReference type="ARBA" id="ARBA00022918"/>
    </source>
</evidence>
<dbReference type="Pfam" id="PF00385">
    <property type="entry name" value="Chromo"/>
    <property type="match status" value="1"/>
</dbReference>
<feature type="domain" description="Reverse transcriptase" evidence="25">
    <location>
        <begin position="560"/>
        <end position="739"/>
    </location>
</feature>
<reference evidence="27" key="3">
    <citation type="submission" date="2025-09" db="UniProtKB">
        <authorList>
            <consortium name="Ensembl"/>
        </authorList>
    </citation>
    <scope>IDENTIFICATION</scope>
    <source>
        <strain evidence="27">Hd-rR</strain>
    </source>
</reference>
<dbReference type="GO" id="GO:0004523">
    <property type="term" value="F:RNA-DNA hybrid ribonuclease activity"/>
    <property type="evidence" value="ECO:0007669"/>
    <property type="project" value="UniProtKB-EC"/>
</dbReference>
<dbReference type="InterPro" id="IPR043502">
    <property type="entry name" value="DNA/RNA_pol_sf"/>
</dbReference>
<dbReference type="GO" id="GO:0006508">
    <property type="term" value="P:proteolysis"/>
    <property type="evidence" value="ECO:0007669"/>
    <property type="project" value="UniProtKB-KW"/>
</dbReference>
<evidence type="ECO:0000313" key="28">
    <source>
        <dbReference type="Proteomes" id="UP000001038"/>
    </source>
</evidence>
<sequence length="1432" mass="161522">MTERTGHNPDPADPEDLRQTITQQGLFLELLYSAVTRITTVQEDLLSQTKGTTQTITELTKPHASSAPGSSLPFSGNTAASASESSAAPENIRLQPEPFSGDVEACGGFLLQCQLICQQAPRYYQSDLSKITLIINSLRNKALQWAQAYLSTNPISQITYEHFLREFRQIFDQPRKQEEATRRLLALKQRNRPVSDHIIDFRILAVEAGWPDLPLKGIFYQSLNEQIKDHLCSQPEANTLEELISAALRSDIRLRERQNERTPKLLRSSVNHVQRSDTLAAPKSPDEFMKVGHSKLSEGERRRRRDEGSCFYCGNKGHLVSSCSLRSKPPGPSPDDRPQAVTNFNHSGKDFLFVPVKLCLDLHVHDSRALVDSGAEQSLIDQQLVDNLSIPTEPLDRPIEASGLGGQHLSRITHRTKPIMLVSSGNHRESIRFLVTQSSHTPIILGFSWLKLHNPQFDWSQGSVIKWSPYCLANCLLSALPTVTSRSAKCPSQVDLSGIPHCYHDLNAVFSKTKASALPPHRPYDCAINLLPGAPLPKGRLFNLSGPEKTAMEEYIQEALSLGHIRPSSSPVGAGFFFVEKKDKSLRPCIDYRELNQITIKDKYSLPLITSVFDSVQKARIFTKLDLRNAYHLVRVKDGDEWKTAFNTPLGHYEYLVMPFGLTNAPAVFQRLVNDVLRDFINRFVFVYLDDILVYSYDQTQHEHHVRLVLERLLENQLFVKHEKCEFHASTVQFLGYIIEAGCIRPDPSKIEAVTNWDPPESRKKLQQFLGFANFYRRFIRNYSSIATPLTRLTSTKLPFVWSSEAQQAFDKLKNLFVSAPILIQPDPSRQFIVEVDASDSGVGAVLSQKEESSGKLKPCAFFSRKLSPSEQNYDVGNRELLAIKLALEEWRHWLEGAEQPFIVWTDHKNLAYLRSAKRLNSRQARWCLFFDRFNFTITYRPGSRNIKPDALSRKYSPSENTPSSIIPSSCIIGSVTWDIETKVLQAQTGDANHPPVPRGTLFVPTPLRPEVISWGHTSRVACHGGVHRTLNLLRKRFFWPSMEKDVREYISACTTCARSKTSSSAPAGLLYPLPTPNRPWSHLAMDFVTGLPPSKGNTVILTVIDRFSKMAHFIPLPKLPTATETADIMVNHVFRHHGIPMDIVSDRGPQFISQVWKAFCTALGATVSLTSGYHPQSNGQAERANQELEAALRCLAAQNQQDWSQYLVWIEYAHNTHPSTATGISPFEAALGYSPPLFPSQELDLAVPSVQHHIQRCQRIWTQTKAALLRTKESNCRIANRHRVVGPDYQPGQRVWLSTRNIPIQATSKKLAPRFIGPYVIEKLINPSCVRLRLPKALKIHPSFHVSQIKPVQDSPLCPPSASPPPARLIDGAPAYDVDRILDVRRRGRGFQFLVDWVGYGPEERSWVSRSLILDPSLIEDFYRAHPDRRP</sequence>
<dbReference type="Pfam" id="PF17921">
    <property type="entry name" value="Integrase_H2C2"/>
    <property type="match status" value="1"/>
</dbReference>
<dbReference type="PANTHER" id="PTHR37984">
    <property type="entry name" value="PROTEIN CBG26694"/>
    <property type="match status" value="1"/>
</dbReference>
<dbReference type="InterPro" id="IPR045358">
    <property type="entry name" value="Ty3_capsid"/>
</dbReference>
<name>A0A3B3HAD1_ORYLA</name>
<dbReference type="SUPFAM" id="SSF50630">
    <property type="entry name" value="Acid proteases"/>
    <property type="match status" value="1"/>
</dbReference>
<proteinExistence type="inferred from homology"/>
<dbReference type="InterPro" id="IPR043128">
    <property type="entry name" value="Rev_trsase/Diguanyl_cyclase"/>
</dbReference>
<evidence type="ECO:0000256" key="14">
    <source>
        <dbReference type="ARBA" id="ARBA00022908"/>
    </source>
</evidence>
<keyword evidence="14" id="KW-0229">DNA integration</keyword>
<keyword evidence="15" id="KW-0695">RNA-directed DNA polymerase</keyword>
<keyword evidence="6" id="KW-0808">Transferase</keyword>
<dbReference type="PROSITE" id="PS50158">
    <property type="entry name" value="ZF_CCHC"/>
    <property type="match status" value="1"/>
</dbReference>
<dbReference type="InterPro" id="IPR041373">
    <property type="entry name" value="RT_RNaseH"/>
</dbReference>
<evidence type="ECO:0000256" key="6">
    <source>
        <dbReference type="ARBA" id="ARBA00022679"/>
    </source>
</evidence>
<dbReference type="EC" id="2.7.7.49" evidence="4"/>
<dbReference type="SUPFAM" id="SSF56672">
    <property type="entry name" value="DNA/RNA polymerases"/>
    <property type="match status" value="1"/>
</dbReference>
<keyword evidence="10" id="KW-0064">Aspartyl protease</keyword>
<dbReference type="Gene3D" id="3.10.10.10">
    <property type="entry name" value="HIV Type 1 Reverse Transcriptase, subunit A, domain 1"/>
    <property type="match status" value="1"/>
</dbReference>
<dbReference type="FunFam" id="1.10.340.70:FF:000001">
    <property type="entry name" value="Retrovirus-related Pol polyprotein from transposon gypsy-like Protein"/>
    <property type="match status" value="1"/>
</dbReference>
<dbReference type="InterPro" id="IPR000953">
    <property type="entry name" value="Chromo/chromo_shadow_dom"/>
</dbReference>
<dbReference type="Gene3D" id="3.30.420.10">
    <property type="entry name" value="Ribonuclease H-like superfamily/Ribonuclease H"/>
    <property type="match status" value="1"/>
</dbReference>
<dbReference type="GO" id="GO:0006310">
    <property type="term" value="P:DNA recombination"/>
    <property type="evidence" value="ECO:0007669"/>
    <property type="project" value="UniProtKB-KW"/>
</dbReference>
<dbReference type="InterPro" id="IPR016197">
    <property type="entry name" value="Chromo-like_dom_sf"/>
</dbReference>
<protein>
    <recommendedName>
        <fullName evidence="19">Gypsy retrotransposon integrase-like protein 1</fullName>
        <ecNumber evidence="4">2.7.7.49</ecNumber>
        <ecNumber evidence="3">3.1.26.4</ecNumber>
    </recommendedName>
</protein>
<evidence type="ECO:0000256" key="9">
    <source>
        <dbReference type="ARBA" id="ARBA00022723"/>
    </source>
</evidence>
<dbReference type="InterPro" id="IPR001878">
    <property type="entry name" value="Znf_CCHC"/>
</dbReference>
<dbReference type="InterPro" id="IPR001584">
    <property type="entry name" value="Integrase_cat-core"/>
</dbReference>
<dbReference type="Pfam" id="PF17917">
    <property type="entry name" value="RT_RNaseH"/>
    <property type="match status" value="1"/>
</dbReference>
<organism evidence="27 28">
    <name type="scientific">Oryzias latipes</name>
    <name type="common">Japanese rice fish</name>
    <name type="synonym">Japanese killifish</name>
    <dbReference type="NCBI Taxonomy" id="8090"/>
    <lineage>
        <taxon>Eukaryota</taxon>
        <taxon>Metazoa</taxon>
        <taxon>Chordata</taxon>
        <taxon>Craniata</taxon>
        <taxon>Vertebrata</taxon>
        <taxon>Euteleostomi</taxon>
        <taxon>Actinopterygii</taxon>
        <taxon>Neopterygii</taxon>
        <taxon>Teleostei</taxon>
        <taxon>Neoteleostei</taxon>
        <taxon>Acanthomorphata</taxon>
        <taxon>Ovalentaria</taxon>
        <taxon>Atherinomorphae</taxon>
        <taxon>Beloniformes</taxon>
        <taxon>Adrianichthyidae</taxon>
        <taxon>Oryziinae</taxon>
        <taxon>Oryzias</taxon>
    </lineage>
</organism>
<evidence type="ECO:0000256" key="5">
    <source>
        <dbReference type="ARBA" id="ARBA00022670"/>
    </source>
</evidence>
<keyword evidence="20" id="KW-0863">Zinc-finger</keyword>
<evidence type="ECO:0000256" key="20">
    <source>
        <dbReference type="PROSITE-ProRule" id="PRU00047"/>
    </source>
</evidence>
<keyword evidence="12" id="KW-0378">Hydrolase</keyword>
<dbReference type="InterPro" id="IPR036397">
    <property type="entry name" value="RNaseH_sf"/>
</dbReference>
<dbReference type="PANTHER" id="PTHR37984:SF5">
    <property type="entry name" value="PROTEIN NYNRIN-LIKE"/>
    <property type="match status" value="1"/>
</dbReference>
<dbReference type="SUPFAM" id="SSF54160">
    <property type="entry name" value="Chromo domain-like"/>
    <property type="match status" value="1"/>
</dbReference>
<dbReference type="GO" id="GO:0008270">
    <property type="term" value="F:zinc ion binding"/>
    <property type="evidence" value="ECO:0007669"/>
    <property type="project" value="UniProtKB-KW"/>
</dbReference>
<dbReference type="Pfam" id="PF24626">
    <property type="entry name" value="SH3_Tf2-1"/>
    <property type="match status" value="1"/>
</dbReference>
<dbReference type="EC" id="3.1.26.4" evidence="3"/>
<dbReference type="PROSITE" id="PS50013">
    <property type="entry name" value="CHROMO_2"/>
    <property type="match status" value="1"/>
</dbReference>
<dbReference type="Pfam" id="PF19259">
    <property type="entry name" value="Ty3_capsid"/>
    <property type="match status" value="1"/>
</dbReference>
<keyword evidence="7" id="KW-0548">Nucleotidyltransferase</keyword>
<evidence type="ECO:0000259" key="23">
    <source>
        <dbReference type="PROSITE" id="PS50158"/>
    </source>
</evidence>
<dbReference type="GO" id="GO:0015074">
    <property type="term" value="P:DNA integration"/>
    <property type="evidence" value="ECO:0007669"/>
    <property type="project" value="UniProtKB-KW"/>
</dbReference>
<keyword evidence="28" id="KW-1185">Reference proteome</keyword>
<reference evidence="27 28" key="1">
    <citation type="journal article" date="2007" name="Nature">
        <title>The medaka draft genome and insights into vertebrate genome evolution.</title>
        <authorList>
            <person name="Kasahara M."/>
            <person name="Naruse K."/>
            <person name="Sasaki S."/>
            <person name="Nakatani Y."/>
            <person name="Qu W."/>
            <person name="Ahsan B."/>
            <person name="Yamada T."/>
            <person name="Nagayasu Y."/>
            <person name="Doi K."/>
            <person name="Kasai Y."/>
            <person name="Jindo T."/>
            <person name="Kobayashi D."/>
            <person name="Shimada A."/>
            <person name="Toyoda A."/>
            <person name="Kuroki Y."/>
            <person name="Fujiyama A."/>
            <person name="Sasaki T."/>
            <person name="Shimizu A."/>
            <person name="Asakawa S."/>
            <person name="Shimizu N."/>
            <person name="Hashimoto S."/>
            <person name="Yang J."/>
            <person name="Lee Y."/>
            <person name="Matsushima K."/>
            <person name="Sugano S."/>
            <person name="Sakaizumi M."/>
            <person name="Narita T."/>
            <person name="Ohishi K."/>
            <person name="Haga S."/>
            <person name="Ohta F."/>
            <person name="Nomoto H."/>
            <person name="Nogata K."/>
            <person name="Morishita T."/>
            <person name="Endo T."/>
            <person name="Shin-I T."/>
            <person name="Takeda H."/>
            <person name="Morishita S."/>
            <person name="Kohara Y."/>
        </authorList>
    </citation>
    <scope>NUCLEOTIDE SEQUENCE [LARGE SCALE GENOMIC DNA]</scope>
    <source>
        <strain evidence="27 28">Hd-rR</strain>
    </source>
</reference>
<feature type="compositionally biased region" description="Basic and acidic residues" evidence="21">
    <location>
        <begin position="284"/>
        <end position="301"/>
    </location>
</feature>
<keyword evidence="8" id="KW-0540">Nuclease</keyword>
<dbReference type="Pfam" id="PF00078">
    <property type="entry name" value="RVT_1"/>
    <property type="match status" value="1"/>
</dbReference>
<evidence type="ECO:0000256" key="18">
    <source>
        <dbReference type="ARBA" id="ARBA00023172"/>
    </source>
</evidence>
<dbReference type="Gene3D" id="3.30.70.270">
    <property type="match status" value="2"/>
</dbReference>
<dbReference type="InParanoid" id="A0A3B3HAD1"/>
<dbReference type="Gene3D" id="2.40.50.40">
    <property type="match status" value="1"/>
</dbReference>
<keyword evidence="9" id="KW-0479">Metal-binding</keyword>
<dbReference type="Pfam" id="PF13975">
    <property type="entry name" value="gag-asp_proteas"/>
    <property type="match status" value="1"/>
</dbReference>
<dbReference type="InterPro" id="IPR000477">
    <property type="entry name" value="RT_dom"/>
</dbReference>
<dbReference type="InterPro" id="IPR012337">
    <property type="entry name" value="RNaseH-like_sf"/>
</dbReference>
<evidence type="ECO:0000256" key="7">
    <source>
        <dbReference type="ARBA" id="ARBA00022695"/>
    </source>
</evidence>
<dbReference type="Ensembl" id="ENSORLT00000033174.1">
    <property type="protein sequence ID" value="ENSORLP00000028193.1"/>
    <property type="gene ID" value="ENSORLG00000026067.1"/>
</dbReference>
<feature type="compositionally biased region" description="Low complexity" evidence="21">
    <location>
        <begin position="79"/>
        <end position="88"/>
    </location>
</feature>
<dbReference type="Pfam" id="PF00665">
    <property type="entry name" value="rve"/>
    <property type="match status" value="1"/>
</dbReference>
<evidence type="ECO:0000256" key="19">
    <source>
        <dbReference type="ARBA" id="ARBA00039658"/>
    </source>
</evidence>
<feature type="region of interest" description="Disordered" evidence="21">
    <location>
        <begin position="60"/>
        <end position="95"/>
    </location>
</feature>
<dbReference type="SUPFAM" id="SSF53098">
    <property type="entry name" value="Ribonuclease H-like"/>
    <property type="match status" value="1"/>
</dbReference>
<evidence type="ECO:0000256" key="13">
    <source>
        <dbReference type="ARBA" id="ARBA00022842"/>
    </source>
</evidence>
<keyword evidence="5" id="KW-0645">Protease</keyword>
<feature type="compositionally biased region" description="Polar residues" evidence="21">
    <location>
        <begin position="67"/>
        <end position="78"/>
    </location>
</feature>
<dbReference type="InterPro" id="IPR021109">
    <property type="entry name" value="Peptidase_aspartic_dom_sf"/>
</dbReference>
<dbReference type="GeneTree" id="ENSGT01060000248608"/>
<keyword evidence="20" id="KW-0862">Zinc</keyword>
<feature type="domain" description="Integrase catalytic" evidence="26">
    <location>
        <begin position="1076"/>
        <end position="1235"/>
    </location>
</feature>
<dbReference type="Bgee" id="ENSORLG00000026067">
    <property type="expression patterns" value="Expressed in gastrula and 3 other cell types or tissues"/>
</dbReference>
<dbReference type="InterPro" id="IPR023780">
    <property type="entry name" value="Chromo_domain"/>
</dbReference>
<dbReference type="GO" id="GO:0005634">
    <property type="term" value="C:nucleus"/>
    <property type="evidence" value="ECO:0007669"/>
    <property type="project" value="UniProtKB-SubCell"/>
</dbReference>
<reference evidence="27" key="2">
    <citation type="submission" date="2025-08" db="UniProtKB">
        <authorList>
            <consortium name="Ensembl"/>
        </authorList>
    </citation>
    <scope>IDENTIFICATION</scope>
    <source>
        <strain evidence="27">Hd-rR</strain>
    </source>
</reference>
<feature type="region of interest" description="Disordered" evidence="21">
    <location>
        <begin position="271"/>
        <end position="301"/>
    </location>
</feature>
<dbReference type="GO" id="GO:0003964">
    <property type="term" value="F:RNA-directed DNA polymerase activity"/>
    <property type="evidence" value="ECO:0007669"/>
    <property type="project" value="UniProtKB-KW"/>
</dbReference>
<accession>A0A3B3HAD1</accession>